<comment type="caution">
    <text evidence="2">The sequence shown here is derived from an EMBL/GenBank/DDBJ whole genome shotgun (WGS) entry which is preliminary data.</text>
</comment>
<proteinExistence type="predicted"/>
<dbReference type="Proteomes" id="UP001586593">
    <property type="component" value="Unassembled WGS sequence"/>
</dbReference>
<dbReference type="EMBL" id="JAZHXJ010000434">
    <property type="protein sequence ID" value="KAL1861353.1"/>
    <property type="molecule type" value="Genomic_DNA"/>
</dbReference>
<sequence length="183" mass="20212">MALEGKLRHPKRFITTNDDRGRAVIDTSIAADAPFYSLPSKDAAFAQLYVTRGFPTQLSDGADLQVYQDYLRESPGLTVSGGTVLRYVDMCPGHVSPMHRTVSLDYGVVLEGEVELLLDSGETRVLKRGDVCIQRATMHAWRNRSPTEWARMLYILQPVQPLTVGGIAVEEDLGTMQGVKKSS</sequence>
<dbReference type="InterPro" id="IPR013096">
    <property type="entry name" value="Cupin_2"/>
</dbReference>
<name>A0ABR3WGF6_9PEZI</name>
<dbReference type="InterPro" id="IPR047142">
    <property type="entry name" value="OryJ/VirC-like"/>
</dbReference>
<keyword evidence="3" id="KW-1185">Reference proteome</keyword>
<evidence type="ECO:0000313" key="3">
    <source>
        <dbReference type="Proteomes" id="UP001586593"/>
    </source>
</evidence>
<reference evidence="2 3" key="1">
    <citation type="journal article" date="2024" name="Commun. Biol.">
        <title>Comparative genomic analysis of thermophilic fungi reveals convergent evolutionary adaptations and gene losses.</title>
        <authorList>
            <person name="Steindorff A.S."/>
            <person name="Aguilar-Pontes M.V."/>
            <person name="Robinson A.J."/>
            <person name="Andreopoulos B."/>
            <person name="LaButti K."/>
            <person name="Kuo A."/>
            <person name="Mondo S."/>
            <person name="Riley R."/>
            <person name="Otillar R."/>
            <person name="Haridas S."/>
            <person name="Lipzen A."/>
            <person name="Grimwood J."/>
            <person name="Schmutz J."/>
            <person name="Clum A."/>
            <person name="Reid I.D."/>
            <person name="Moisan M.C."/>
            <person name="Butler G."/>
            <person name="Nguyen T.T.M."/>
            <person name="Dewar K."/>
            <person name="Conant G."/>
            <person name="Drula E."/>
            <person name="Henrissat B."/>
            <person name="Hansel C."/>
            <person name="Singer S."/>
            <person name="Hutchinson M.I."/>
            <person name="de Vries R.P."/>
            <person name="Natvig D.O."/>
            <person name="Powell A.J."/>
            <person name="Tsang A."/>
            <person name="Grigoriev I.V."/>
        </authorList>
    </citation>
    <scope>NUCLEOTIDE SEQUENCE [LARGE SCALE GENOMIC DNA]</scope>
    <source>
        <strain evidence="2 3">ATCC 24622</strain>
    </source>
</reference>
<dbReference type="PANTHER" id="PTHR36156">
    <property type="entry name" value="SLR2101 PROTEIN"/>
    <property type="match status" value="1"/>
</dbReference>
<gene>
    <name evidence="2" type="ORF">VTK73DRAFT_7128</name>
</gene>
<dbReference type="InterPro" id="IPR014710">
    <property type="entry name" value="RmlC-like_jellyroll"/>
</dbReference>
<dbReference type="CDD" id="cd02231">
    <property type="entry name" value="cupin_BLL6423-like"/>
    <property type="match status" value="1"/>
</dbReference>
<evidence type="ECO:0000313" key="2">
    <source>
        <dbReference type="EMBL" id="KAL1861353.1"/>
    </source>
</evidence>
<dbReference type="Gene3D" id="2.60.120.10">
    <property type="entry name" value="Jelly Rolls"/>
    <property type="match status" value="1"/>
</dbReference>
<dbReference type="Pfam" id="PF07883">
    <property type="entry name" value="Cupin_2"/>
    <property type="match status" value="1"/>
</dbReference>
<organism evidence="2 3">
    <name type="scientific">Phialemonium thermophilum</name>
    <dbReference type="NCBI Taxonomy" id="223376"/>
    <lineage>
        <taxon>Eukaryota</taxon>
        <taxon>Fungi</taxon>
        <taxon>Dikarya</taxon>
        <taxon>Ascomycota</taxon>
        <taxon>Pezizomycotina</taxon>
        <taxon>Sordariomycetes</taxon>
        <taxon>Sordariomycetidae</taxon>
        <taxon>Cephalothecales</taxon>
        <taxon>Cephalothecaceae</taxon>
        <taxon>Phialemonium</taxon>
    </lineage>
</organism>
<feature type="domain" description="Cupin type-2" evidence="1">
    <location>
        <begin position="87"/>
        <end position="153"/>
    </location>
</feature>
<evidence type="ECO:0000259" key="1">
    <source>
        <dbReference type="Pfam" id="PF07883"/>
    </source>
</evidence>
<dbReference type="PANTHER" id="PTHR36156:SF3">
    <property type="entry name" value="CUPIN 2 CONSERVED BARREL DOMAIN-CONTAINING PROTEIN"/>
    <property type="match status" value="1"/>
</dbReference>
<accession>A0ABR3WGF6</accession>
<protein>
    <recommendedName>
        <fullName evidence="1">Cupin type-2 domain-containing protein</fullName>
    </recommendedName>
</protein>
<dbReference type="SUPFAM" id="SSF51182">
    <property type="entry name" value="RmlC-like cupins"/>
    <property type="match status" value="1"/>
</dbReference>
<dbReference type="InterPro" id="IPR011051">
    <property type="entry name" value="RmlC_Cupin_sf"/>
</dbReference>